<dbReference type="InParanoid" id="E4XP26"/>
<reference evidence="3" key="1">
    <citation type="journal article" date="2010" name="Science">
        <title>Plasticity of animal genome architecture unmasked by rapid evolution of a pelagic tunicate.</title>
        <authorList>
            <person name="Denoeud F."/>
            <person name="Henriet S."/>
            <person name="Mungpakdee S."/>
            <person name="Aury J.M."/>
            <person name="Da Silva C."/>
            <person name="Brinkmann H."/>
            <person name="Mikhaleva J."/>
            <person name="Olsen L.C."/>
            <person name="Jubin C."/>
            <person name="Canestro C."/>
            <person name="Bouquet J.M."/>
            <person name="Danks G."/>
            <person name="Poulain J."/>
            <person name="Campsteijn C."/>
            <person name="Adamski M."/>
            <person name="Cross I."/>
            <person name="Yadetie F."/>
            <person name="Muffato M."/>
            <person name="Louis A."/>
            <person name="Butcher S."/>
            <person name="Tsagkogeorga G."/>
            <person name="Konrad A."/>
            <person name="Singh S."/>
            <person name="Jensen M.F."/>
            <person name="Cong E.H."/>
            <person name="Eikeseth-Otteraa H."/>
            <person name="Noel B."/>
            <person name="Anthouard V."/>
            <person name="Porcel B.M."/>
            <person name="Kachouri-Lafond R."/>
            <person name="Nishino A."/>
            <person name="Ugolini M."/>
            <person name="Chourrout P."/>
            <person name="Nishida H."/>
            <person name="Aasland R."/>
            <person name="Huzurbazar S."/>
            <person name="Westhof E."/>
            <person name="Delsuc F."/>
            <person name="Lehrach H."/>
            <person name="Reinhardt R."/>
            <person name="Weissenbach J."/>
            <person name="Roy S.W."/>
            <person name="Artiguenave F."/>
            <person name="Postlethwait J.H."/>
            <person name="Manak J.R."/>
            <person name="Thompson E.M."/>
            <person name="Jaillon O."/>
            <person name="Du Pasquier L."/>
            <person name="Boudinot P."/>
            <person name="Liberles D.A."/>
            <person name="Volff J.N."/>
            <person name="Philippe H."/>
            <person name="Lenhard B."/>
            <person name="Roest Crollius H."/>
            <person name="Wincker P."/>
            <person name="Chourrout D."/>
        </authorList>
    </citation>
    <scope>NUCLEOTIDE SEQUENCE [LARGE SCALE GENOMIC DNA]</scope>
</reference>
<evidence type="ECO:0000256" key="1">
    <source>
        <dbReference type="SAM" id="MobiDB-lite"/>
    </source>
</evidence>
<feature type="region of interest" description="Disordered" evidence="1">
    <location>
        <begin position="153"/>
        <end position="180"/>
    </location>
</feature>
<protein>
    <submittedName>
        <fullName evidence="3">Uncharacterized protein</fullName>
    </submittedName>
</protein>
<dbReference type="AlphaFoldDB" id="E4XP26"/>
<accession>E4XP26</accession>
<feature type="signal peptide" evidence="2">
    <location>
        <begin position="1"/>
        <end position="18"/>
    </location>
</feature>
<sequence>MCRARIFFCFVSLASVSSLRITRTPDGEQISDELEATLRCLIRTWIRFEWAQNCENCVIPTEDQLPQEKRLPECTPEALEGAGIKVTQILAGGNRVWNAVSGWIQRSVSAVPERKPSFLDQTRAISLWQFTENSAFSGAFFSKTKKNRTQLMHRAVSSSPSLLTSNKPDDEGLRQKKSLREEENRITVGAHHANYLYRPCFLV</sequence>
<gene>
    <name evidence="3" type="ORF">GSOID_T00016786001</name>
</gene>
<keyword evidence="4" id="KW-1185">Reference proteome</keyword>
<evidence type="ECO:0000256" key="2">
    <source>
        <dbReference type="SAM" id="SignalP"/>
    </source>
</evidence>
<feature type="compositionally biased region" description="Polar residues" evidence="1">
    <location>
        <begin position="156"/>
        <end position="166"/>
    </location>
</feature>
<feature type="chain" id="PRO_5003193088" evidence="2">
    <location>
        <begin position="19"/>
        <end position="203"/>
    </location>
</feature>
<dbReference type="OrthoDB" id="10422522at2759"/>
<organism evidence="3">
    <name type="scientific">Oikopleura dioica</name>
    <name type="common">Tunicate</name>
    <dbReference type="NCBI Taxonomy" id="34765"/>
    <lineage>
        <taxon>Eukaryota</taxon>
        <taxon>Metazoa</taxon>
        <taxon>Chordata</taxon>
        <taxon>Tunicata</taxon>
        <taxon>Appendicularia</taxon>
        <taxon>Copelata</taxon>
        <taxon>Oikopleuridae</taxon>
        <taxon>Oikopleura</taxon>
    </lineage>
</organism>
<dbReference type="EMBL" id="FN653089">
    <property type="protein sequence ID" value="CBY11614.1"/>
    <property type="molecule type" value="Genomic_DNA"/>
</dbReference>
<keyword evidence="2" id="KW-0732">Signal</keyword>
<evidence type="ECO:0000313" key="4">
    <source>
        <dbReference type="Proteomes" id="UP000001307"/>
    </source>
</evidence>
<evidence type="ECO:0000313" key="3">
    <source>
        <dbReference type="EMBL" id="CBY11614.1"/>
    </source>
</evidence>
<proteinExistence type="predicted"/>
<name>E4XP26_OIKDI</name>
<dbReference type="Proteomes" id="UP000001307">
    <property type="component" value="Unassembled WGS sequence"/>
</dbReference>
<feature type="compositionally biased region" description="Basic and acidic residues" evidence="1">
    <location>
        <begin position="167"/>
        <end position="180"/>
    </location>
</feature>